<organism evidence="1 2">
    <name type="scientific">Peptostreptococcus russellii</name>
    <dbReference type="NCBI Taxonomy" id="215200"/>
    <lineage>
        <taxon>Bacteria</taxon>
        <taxon>Bacillati</taxon>
        <taxon>Bacillota</taxon>
        <taxon>Clostridia</taxon>
        <taxon>Peptostreptococcales</taxon>
        <taxon>Peptostreptococcaceae</taxon>
        <taxon>Peptostreptococcus</taxon>
    </lineage>
</organism>
<dbReference type="NCBIfam" id="NF004088">
    <property type="entry name" value="PRK05590.1"/>
    <property type="match status" value="1"/>
</dbReference>
<gene>
    <name evidence="1" type="ORF">SAMN05216454_11516</name>
</gene>
<evidence type="ECO:0000313" key="2">
    <source>
        <dbReference type="Proteomes" id="UP000199512"/>
    </source>
</evidence>
<dbReference type="InterPro" id="IPR004027">
    <property type="entry name" value="SEC_C_motif"/>
</dbReference>
<protein>
    <submittedName>
        <fullName evidence="1">SEC-C motif-containing protein</fullName>
    </submittedName>
</protein>
<dbReference type="SUPFAM" id="SSF103642">
    <property type="entry name" value="Sec-C motif"/>
    <property type="match status" value="1"/>
</dbReference>
<dbReference type="PANTHER" id="PTHR33747">
    <property type="entry name" value="UPF0225 PROTEIN SCO1677"/>
    <property type="match status" value="1"/>
</dbReference>
<name>A0A1H8JMJ3_9FIRM</name>
<proteinExistence type="predicted"/>
<dbReference type="Proteomes" id="UP000199512">
    <property type="component" value="Unassembled WGS sequence"/>
</dbReference>
<sequence length="165" mass="19528">MLFENWKKLSEEHVSEEAEIKFWEEFLKAETNIYDTVLKEKTDLIAGKVSELAKKYKTTPEFFMGFLDGVNESIEIEQDLEKIEEDTNISIKIDWEKLYYNMVHVEAHWLYNLRGWDDILPEDYRLKTQKEYKKSKIIVNKEAKVGRNDPCPCGSGKKYKKCCGK</sequence>
<evidence type="ECO:0000313" key="1">
    <source>
        <dbReference type="EMBL" id="SEN81755.1"/>
    </source>
</evidence>
<dbReference type="PANTHER" id="PTHR33747:SF1">
    <property type="entry name" value="ADENYLATE CYCLASE-ASSOCIATED CAP C-TERMINAL DOMAIN-CONTAINING PROTEIN"/>
    <property type="match status" value="1"/>
</dbReference>
<reference evidence="1 2" key="1">
    <citation type="submission" date="2016-10" db="EMBL/GenBank/DDBJ databases">
        <authorList>
            <person name="de Groot N.N."/>
        </authorList>
    </citation>
    <scope>NUCLEOTIDE SEQUENCE [LARGE SCALE GENOMIC DNA]</scope>
    <source>
        <strain evidence="1 2">Calf135</strain>
    </source>
</reference>
<dbReference type="STRING" id="215200.SAMN05216454_11516"/>
<accession>A0A1H8JMJ3</accession>
<dbReference type="EMBL" id="FODF01000015">
    <property type="protein sequence ID" value="SEN81755.1"/>
    <property type="molecule type" value="Genomic_DNA"/>
</dbReference>
<dbReference type="RefSeq" id="WP_091975954.1">
    <property type="nucleotide sequence ID" value="NZ_FODF01000015.1"/>
</dbReference>
<dbReference type="Gene3D" id="3.10.450.50">
    <property type="match status" value="1"/>
</dbReference>
<dbReference type="Pfam" id="PF02810">
    <property type="entry name" value="SEC-C"/>
    <property type="match status" value="1"/>
</dbReference>
<keyword evidence="2" id="KW-1185">Reference proteome</keyword>
<dbReference type="OrthoDB" id="5872at2"/>
<dbReference type="AlphaFoldDB" id="A0A1H8JMJ3"/>